<dbReference type="Proteomes" id="UP001162030">
    <property type="component" value="Chromosome"/>
</dbReference>
<dbReference type="SUPFAM" id="SSF142433">
    <property type="entry name" value="CinA-like"/>
    <property type="match status" value="1"/>
</dbReference>
<keyword evidence="2" id="KW-0378">Hydrolase</keyword>
<dbReference type="Gene3D" id="3.90.950.20">
    <property type="entry name" value="CinA-like"/>
    <property type="match status" value="1"/>
</dbReference>
<evidence type="ECO:0000259" key="1">
    <source>
        <dbReference type="Pfam" id="PF02464"/>
    </source>
</evidence>
<dbReference type="InterPro" id="IPR036653">
    <property type="entry name" value="CinA-like_C"/>
</dbReference>
<evidence type="ECO:0000313" key="2">
    <source>
        <dbReference type="EMBL" id="CAI8910391.1"/>
    </source>
</evidence>
<accession>A0ABN8XB18</accession>
<reference evidence="2 3" key="1">
    <citation type="submission" date="2023-03" db="EMBL/GenBank/DDBJ databases">
        <authorList>
            <person name="Pearce D."/>
        </authorList>
    </citation>
    <scope>NUCLEOTIDE SEQUENCE [LARGE SCALE GENOMIC DNA]</scope>
    <source>
        <strain evidence="2">Msz</strain>
    </source>
</reference>
<dbReference type="InterPro" id="IPR008136">
    <property type="entry name" value="CinA_C"/>
</dbReference>
<dbReference type="GO" id="GO:0019159">
    <property type="term" value="F:nicotinamide-nucleotide amidase activity"/>
    <property type="evidence" value="ECO:0007669"/>
    <property type="project" value="UniProtKB-EC"/>
</dbReference>
<sequence>MAEDDALYALAGEVGRVLKLQGRVLAVAESCTGGWVAQCITDVPGSSAWFDRGFVTYSNQAKCELLGVPGETIQIHGAVSGETVLAMAAGVLDYSAADISVAVSGIAGPTGGTPDKPVGTVWFAWRRRDGVCRVQRRQFGGDRRQVRRQAVEVALQGILDVCRD</sequence>
<evidence type="ECO:0000313" key="3">
    <source>
        <dbReference type="Proteomes" id="UP001162030"/>
    </source>
</evidence>
<keyword evidence="3" id="KW-1185">Reference proteome</keyword>
<proteinExistence type="predicted"/>
<feature type="domain" description="CinA C-terminal" evidence="1">
    <location>
        <begin position="9"/>
        <end position="160"/>
    </location>
</feature>
<dbReference type="NCBIfam" id="TIGR00199">
    <property type="entry name" value="PncC_domain"/>
    <property type="match status" value="1"/>
</dbReference>
<dbReference type="EC" id="3.5.1.42" evidence="2"/>
<gene>
    <name evidence="2" type="primary">pncC</name>
    <name evidence="2" type="ORF">MSZNOR_3628</name>
</gene>
<protein>
    <submittedName>
        <fullName evidence="2">NMN aminohydrolase</fullName>
        <ecNumber evidence="2">3.5.1.42</ecNumber>
    </submittedName>
</protein>
<name>A0ABN8XB18_9GAMM</name>
<dbReference type="EMBL" id="OX458333">
    <property type="protein sequence ID" value="CAI8910391.1"/>
    <property type="molecule type" value="Genomic_DNA"/>
</dbReference>
<dbReference type="Pfam" id="PF02464">
    <property type="entry name" value="CinA"/>
    <property type="match status" value="1"/>
</dbReference>
<organism evidence="2 3">
    <name type="scientific">Methylocaldum szegediense</name>
    <dbReference type="NCBI Taxonomy" id="73780"/>
    <lineage>
        <taxon>Bacteria</taxon>
        <taxon>Pseudomonadati</taxon>
        <taxon>Pseudomonadota</taxon>
        <taxon>Gammaproteobacteria</taxon>
        <taxon>Methylococcales</taxon>
        <taxon>Methylococcaceae</taxon>
        <taxon>Methylocaldum</taxon>
    </lineage>
</organism>
<dbReference type="RefSeq" id="WP_026609218.1">
    <property type="nucleotide sequence ID" value="NZ_OX458333.1"/>
</dbReference>